<gene>
    <name evidence="1" type="ORF">VFH_I078600</name>
</gene>
<reference evidence="1 2" key="1">
    <citation type="submission" date="2023-01" db="EMBL/GenBank/DDBJ databases">
        <authorList>
            <person name="Kreplak J."/>
        </authorList>
    </citation>
    <scope>NUCLEOTIDE SEQUENCE [LARGE SCALE GENOMIC DNA]</scope>
</reference>
<accession>A0AAV0Z4F4</accession>
<organism evidence="1 2">
    <name type="scientific">Vicia faba</name>
    <name type="common">Broad bean</name>
    <name type="synonym">Faba vulgaris</name>
    <dbReference type="NCBI Taxonomy" id="3906"/>
    <lineage>
        <taxon>Eukaryota</taxon>
        <taxon>Viridiplantae</taxon>
        <taxon>Streptophyta</taxon>
        <taxon>Embryophyta</taxon>
        <taxon>Tracheophyta</taxon>
        <taxon>Spermatophyta</taxon>
        <taxon>Magnoliopsida</taxon>
        <taxon>eudicotyledons</taxon>
        <taxon>Gunneridae</taxon>
        <taxon>Pentapetalae</taxon>
        <taxon>rosids</taxon>
        <taxon>fabids</taxon>
        <taxon>Fabales</taxon>
        <taxon>Fabaceae</taxon>
        <taxon>Papilionoideae</taxon>
        <taxon>50 kb inversion clade</taxon>
        <taxon>NPAAA clade</taxon>
        <taxon>Hologalegina</taxon>
        <taxon>IRL clade</taxon>
        <taxon>Fabeae</taxon>
        <taxon>Vicia</taxon>
    </lineage>
</organism>
<dbReference type="AlphaFoldDB" id="A0AAV0Z4F4"/>
<proteinExistence type="predicted"/>
<protein>
    <submittedName>
        <fullName evidence="1">Uncharacterized protein</fullName>
    </submittedName>
</protein>
<keyword evidence="2" id="KW-1185">Reference proteome</keyword>
<evidence type="ECO:0000313" key="1">
    <source>
        <dbReference type="EMBL" id="CAI8593189.1"/>
    </source>
</evidence>
<name>A0AAV0Z4F4_VICFA</name>
<dbReference type="Proteomes" id="UP001157006">
    <property type="component" value="Chromosome 1S"/>
</dbReference>
<sequence length="144" mass="16529">MFERPSRIFDPLPMPHIQLLQHLVKASLVKLKSLALPIGALPPRYDANARCEYHANSLGNTIEKCWAFRHKVQDLLNSQDITFDKPNIKTNPMPPHGGPVVNEIEVVTDFGPVRQVKALINLFKEYLLECWFLLEHNESFDKTL</sequence>
<dbReference type="PANTHER" id="PTHR32108">
    <property type="entry name" value="DNA-DIRECTED RNA POLYMERASE SUBUNIT ALPHA"/>
    <property type="match status" value="1"/>
</dbReference>
<dbReference type="EMBL" id="OX451735">
    <property type="protein sequence ID" value="CAI8593189.1"/>
    <property type="molecule type" value="Genomic_DNA"/>
</dbReference>
<evidence type="ECO:0000313" key="2">
    <source>
        <dbReference type="Proteomes" id="UP001157006"/>
    </source>
</evidence>